<protein>
    <submittedName>
        <fullName evidence="3">Uncharacterized protein LOC115887734</fullName>
    </submittedName>
</protein>
<dbReference type="Proteomes" id="UP000504635">
    <property type="component" value="Unplaced"/>
</dbReference>
<keyword evidence="2" id="KW-1185">Reference proteome</keyword>
<gene>
    <name evidence="3" type="primary">LOC115887734</name>
</gene>
<organism evidence="2 3">
    <name type="scientific">Sitophilus oryzae</name>
    <name type="common">Rice weevil</name>
    <name type="synonym">Curculio oryzae</name>
    <dbReference type="NCBI Taxonomy" id="7048"/>
    <lineage>
        <taxon>Eukaryota</taxon>
        <taxon>Metazoa</taxon>
        <taxon>Ecdysozoa</taxon>
        <taxon>Arthropoda</taxon>
        <taxon>Hexapoda</taxon>
        <taxon>Insecta</taxon>
        <taxon>Pterygota</taxon>
        <taxon>Neoptera</taxon>
        <taxon>Endopterygota</taxon>
        <taxon>Coleoptera</taxon>
        <taxon>Polyphaga</taxon>
        <taxon>Cucujiformia</taxon>
        <taxon>Curculionidae</taxon>
        <taxon>Dryophthorinae</taxon>
        <taxon>Sitophilus</taxon>
    </lineage>
</organism>
<dbReference type="RefSeq" id="XP_030763068.1">
    <property type="nucleotide sequence ID" value="XM_030907208.1"/>
</dbReference>
<dbReference type="InterPro" id="IPR043502">
    <property type="entry name" value="DNA/RNA_pol_sf"/>
</dbReference>
<dbReference type="InParanoid" id="A0A6J2YGE5"/>
<feature type="region of interest" description="Disordered" evidence="1">
    <location>
        <begin position="113"/>
        <end position="137"/>
    </location>
</feature>
<evidence type="ECO:0000256" key="1">
    <source>
        <dbReference type="SAM" id="MobiDB-lite"/>
    </source>
</evidence>
<dbReference type="Pfam" id="PF03564">
    <property type="entry name" value="DUF1759"/>
    <property type="match status" value="1"/>
</dbReference>
<dbReference type="Pfam" id="PF05380">
    <property type="entry name" value="Peptidase_A17"/>
    <property type="match status" value="1"/>
</dbReference>
<name>A0A6J2YGE5_SITOR</name>
<dbReference type="CDD" id="cd01644">
    <property type="entry name" value="RT_pepA17"/>
    <property type="match status" value="1"/>
</dbReference>
<sequence length="1381" mass="157259">MPMCLRLCLNSATGLCASTPSRQETNKDISRIGGLTFSEIDKTTILEFEARFERYQGILSEFDGVQEKIELCKDDDEFYEQQTQEREQFEQTYFQLISKGKSFLDDYHQDIKQNNDNYSDTNSNHSRVSNHDSRQTENVKLPEIKLPKFSGQYENWLEFRDTFDSLINSNNNLSKIQKFHYLRSALESSAAQVITSIEFCADNYTVAWDTLLARFNNGGVLVYNHVKSIFDMQPLNFESAVELRRILDSLAKHLRALKILKQPTESWDTLLIYIITNKLDKKTSREWEERRVKLCANQGQSSSDSINLPTLIDFKNFLKQKADLLETLNLMSDKPVKSSRSTHLAYKTDQQVSNNESQAKPVSQKNIQCVFCKSSSHFIHNCTKFLELCVNDRIEKVRSLKLCTNCLRGNHFSKNCFAGNCRKCRGRHNTLLHLVTKSGERTRGDEQNGAGDSRTTDQTKVFNCASNRQNSCESTILLSTALIQVLSRSGEWQECRVLLDSASQSNFVTKECCDRLGLETSRANISVVGINQAISDVNQMCQISLRSMSNSFKSEVSCLVIPVINNFVPELSFDSSDLNIPKNLRLADPRFNKSNKIDILLGASIFYDLLCIGQVRLGNGKPTLQKSVLGWLVSGSVSSPPNSKTICKHVSNLELQNQIKAFWEVEEIQSKQSTLSEQEKQCEELFQKTTRRDRDGRFIVQIPFQKSPSLLGESREVAQKRLCSVQFKLSKDSTMKQHYTDFMQEYLELGHMQLSKSNSEQGYFLPHHGVFKEQNQTTKLRVVFDASARTDSGLSLNELQCVGPTIQDDLVSILLRFRQYQVVVCADIIKMYRQILIDPSQRCFQKILWGISSNEPVQEYELNTVTYGMASSPWLSVRCLKQLALENSDVYPRSSEIISKDFYMDDLFTGGDTPGEVIKICSEVTDILQSGCFPLQKWASNNSEVLKHVKASNPSAIFKLGDGEKTKTLGIFWASSEDLLRYHISNPSSKAITKRTVLSDIAQIFDPLGLLGPCVVIGKIIMQKLWILKVSWDESLPSDLDTKWRLFRRQLLELNKVELPRCVICHSSKEIQIHGFSDASTEAYGACIYIRSSNSMGDVFVRLLCAKTRVAPLKSLTIPRLELCGALLLAQLFDKVKSSLNLSFTRQYFWSDSSICIAWIKTEPRLLQVFVQNRVSQIQNIINPIDWRHISGKDNPADLLSRGVNPSELEAMSLWWSGPPWLQKSPSDWPKSLVEFKGELPEKRKEVVTYSVQLSDPFPMTRFSSFKRLQRVVAWCLRFMSNCKKPKTTRIFEPLSAIELDQATKYLVIVSQRESFGQELTLLAKNKPLQRGTRILSLNPFIDRDCVLRVGGRLQESSATFDKKHPAILSGSHILTKLFYL</sequence>
<dbReference type="OrthoDB" id="7764418at2759"/>
<dbReference type="PANTHER" id="PTHR47331:SF5">
    <property type="entry name" value="RIBONUCLEASE H"/>
    <property type="match status" value="1"/>
</dbReference>
<dbReference type="InterPro" id="IPR005312">
    <property type="entry name" value="DUF1759"/>
</dbReference>
<dbReference type="InterPro" id="IPR008042">
    <property type="entry name" value="Retrotrans_Pao"/>
</dbReference>
<reference evidence="3" key="1">
    <citation type="submission" date="2025-08" db="UniProtKB">
        <authorList>
            <consortium name="RefSeq"/>
        </authorList>
    </citation>
    <scope>IDENTIFICATION</scope>
    <source>
        <tissue evidence="3">Gonads</tissue>
    </source>
</reference>
<dbReference type="KEGG" id="soy:115887734"/>
<dbReference type="SUPFAM" id="SSF56672">
    <property type="entry name" value="DNA/RNA polymerases"/>
    <property type="match status" value="1"/>
</dbReference>
<accession>A0A6J2YGE5</accession>
<evidence type="ECO:0000313" key="2">
    <source>
        <dbReference type="Proteomes" id="UP000504635"/>
    </source>
</evidence>
<proteinExistence type="predicted"/>
<dbReference type="GO" id="GO:0071897">
    <property type="term" value="P:DNA biosynthetic process"/>
    <property type="evidence" value="ECO:0007669"/>
    <property type="project" value="UniProtKB-ARBA"/>
</dbReference>
<dbReference type="GeneID" id="115887734"/>
<evidence type="ECO:0000313" key="3">
    <source>
        <dbReference type="RefSeq" id="XP_030763068.1"/>
    </source>
</evidence>
<feature type="compositionally biased region" description="Polar residues" evidence="1">
    <location>
        <begin position="114"/>
        <end position="127"/>
    </location>
</feature>
<dbReference type="PANTHER" id="PTHR47331">
    <property type="entry name" value="PHD-TYPE DOMAIN-CONTAINING PROTEIN"/>
    <property type="match status" value="1"/>
</dbReference>